<dbReference type="RefSeq" id="WP_073037611.1">
    <property type="nucleotide sequence ID" value="NZ_FQVB01000008.1"/>
</dbReference>
<gene>
    <name evidence="2" type="ORF">SAMN02745206_01033</name>
</gene>
<sequence length="538" mass="60713">MKVAYFSMEVGLSEHIPTYSGGLGILAGDHIKSSADLNIPLVAVTLLYKRGYFIQQINALGEQEELYPYFDPRAFMEPLPFKVTVPIEGRDVHVGVWKYNQTGQHGRVPVYFLDTDLPTNRPEDRMITHYLYGGDKHTRICQEAVLGIGGYMVLKKLEPGITTYHMNEGHAVFLTLALLKDLGGNVEKVREQCVFTTHTPVPAGHDIFDYAMAQSVLGDYLPGNIRDLAGPDALNTTLLALNLSRASNGVSELHGEVSRQMFPGYDIGHITNGVHHLSWTGPEFQALFDKHIPGWREQPQMLAQAREIPDEEVRNAKRQAKRRLISYVNAISGAGFSEELLTVCFARRAAAYKRATLILTDLEYLINLSHDRVQYIFAGKAHPQDNAGKELIKQIVHIGKQYEDKLRIIYIPNYNIWLGALMTQGADVWLNTPRRPREACGTSGMKVCFNGGVNMSVLDGWWREACRDRMNGWAVGDDEDQSDEEAAADLYNDIDDMVTTFYASPRHWTQIMKNSMADVAPVYNTHRMVLEYLHKYYV</sequence>
<dbReference type="Gene3D" id="3.40.50.2000">
    <property type="entry name" value="Glycogen Phosphorylase B"/>
    <property type="match status" value="3"/>
</dbReference>
<evidence type="ECO:0000313" key="2">
    <source>
        <dbReference type="EMBL" id="SHE90597.1"/>
    </source>
</evidence>
<keyword evidence="3" id="KW-1185">Reference proteome</keyword>
<dbReference type="OrthoDB" id="7229284at2"/>
<dbReference type="GO" id="GO:0005975">
    <property type="term" value="P:carbohydrate metabolic process"/>
    <property type="evidence" value="ECO:0007669"/>
    <property type="project" value="InterPro"/>
</dbReference>
<protein>
    <submittedName>
        <fullName evidence="2">Starch phosphorylase</fullName>
    </submittedName>
</protein>
<dbReference type="EMBL" id="FQVB01000008">
    <property type="protein sequence ID" value="SHE90597.1"/>
    <property type="molecule type" value="Genomic_DNA"/>
</dbReference>
<dbReference type="GO" id="GO:0008184">
    <property type="term" value="F:glycogen phosphorylase activity"/>
    <property type="evidence" value="ECO:0007669"/>
    <property type="project" value="InterPro"/>
</dbReference>
<accession>A0A1M4XAS3</accession>
<evidence type="ECO:0000313" key="3">
    <source>
        <dbReference type="Proteomes" id="UP000184076"/>
    </source>
</evidence>
<proteinExistence type="inferred from homology"/>
<dbReference type="PANTHER" id="PTHR42655:SF1">
    <property type="entry name" value="GLYCOGEN PHOSPHORYLASE"/>
    <property type="match status" value="1"/>
</dbReference>
<organism evidence="2 3">
    <name type="scientific">Desulfacinum infernum DSM 9756</name>
    <dbReference type="NCBI Taxonomy" id="1121391"/>
    <lineage>
        <taxon>Bacteria</taxon>
        <taxon>Pseudomonadati</taxon>
        <taxon>Thermodesulfobacteriota</taxon>
        <taxon>Syntrophobacteria</taxon>
        <taxon>Syntrophobacterales</taxon>
        <taxon>Syntrophobacteraceae</taxon>
        <taxon>Desulfacinum</taxon>
    </lineage>
</organism>
<dbReference type="GO" id="GO:0030170">
    <property type="term" value="F:pyridoxal phosphate binding"/>
    <property type="evidence" value="ECO:0007669"/>
    <property type="project" value="InterPro"/>
</dbReference>
<dbReference type="InterPro" id="IPR052182">
    <property type="entry name" value="Glycogen/Maltodextrin_Phosph"/>
</dbReference>
<dbReference type="PANTHER" id="PTHR42655">
    <property type="entry name" value="GLYCOGEN PHOSPHORYLASE"/>
    <property type="match status" value="1"/>
</dbReference>
<name>A0A1M4XAS3_9BACT</name>
<dbReference type="Pfam" id="PF00343">
    <property type="entry name" value="Phosphorylase"/>
    <property type="match status" value="1"/>
</dbReference>
<dbReference type="STRING" id="1121391.SAMN02745206_01033"/>
<comment type="similarity">
    <text evidence="1">Belongs to the glycogen phosphorylase family.</text>
</comment>
<dbReference type="Proteomes" id="UP000184076">
    <property type="component" value="Unassembled WGS sequence"/>
</dbReference>
<dbReference type="InterPro" id="IPR011834">
    <property type="entry name" value="Agluc_phsphrylas"/>
</dbReference>
<dbReference type="SUPFAM" id="SSF53756">
    <property type="entry name" value="UDP-Glycosyltransferase/glycogen phosphorylase"/>
    <property type="match status" value="1"/>
</dbReference>
<dbReference type="InterPro" id="IPR000811">
    <property type="entry name" value="Glyco_trans_35"/>
</dbReference>
<dbReference type="NCBIfam" id="TIGR02094">
    <property type="entry name" value="more_P_ylases"/>
    <property type="match status" value="1"/>
</dbReference>
<evidence type="ECO:0000256" key="1">
    <source>
        <dbReference type="ARBA" id="ARBA00006047"/>
    </source>
</evidence>
<reference evidence="3" key="1">
    <citation type="submission" date="2016-11" db="EMBL/GenBank/DDBJ databases">
        <authorList>
            <person name="Varghese N."/>
            <person name="Submissions S."/>
        </authorList>
    </citation>
    <scope>NUCLEOTIDE SEQUENCE [LARGE SCALE GENOMIC DNA]</scope>
    <source>
        <strain evidence="3">DSM 9756</strain>
    </source>
</reference>
<dbReference type="AlphaFoldDB" id="A0A1M4XAS3"/>